<sequence length="80" mass="9182">MAVMKWGEDLNPGIWEDLENNVLPYSTARSSDIFFYLAFTSNNLNPLFIVIVRRGYQWKKAENGKSINTMSTSECTSQIE</sequence>
<gene>
    <name evidence="2" type="ORF">OFLC_LOCUS12363</name>
</gene>
<dbReference type="Proteomes" id="UP000267606">
    <property type="component" value="Unassembled WGS sequence"/>
</dbReference>
<keyword evidence="1" id="KW-0472">Membrane</keyword>
<keyword evidence="1" id="KW-0812">Transmembrane</keyword>
<accession>A0A183HY01</accession>
<keyword evidence="1" id="KW-1133">Transmembrane helix</keyword>
<evidence type="ECO:0000313" key="2">
    <source>
        <dbReference type="EMBL" id="VDP11159.1"/>
    </source>
</evidence>
<reference evidence="2 3" key="2">
    <citation type="submission" date="2018-11" db="EMBL/GenBank/DDBJ databases">
        <authorList>
            <consortium name="Pathogen Informatics"/>
        </authorList>
    </citation>
    <scope>NUCLEOTIDE SEQUENCE [LARGE SCALE GENOMIC DNA]</scope>
</reference>
<dbReference type="AlphaFoldDB" id="A0A183HY01"/>
<keyword evidence="3" id="KW-1185">Reference proteome</keyword>
<proteinExistence type="predicted"/>
<evidence type="ECO:0000313" key="3">
    <source>
        <dbReference type="Proteomes" id="UP000267606"/>
    </source>
</evidence>
<organism evidence="4">
    <name type="scientific">Onchocerca flexuosa</name>
    <dbReference type="NCBI Taxonomy" id="387005"/>
    <lineage>
        <taxon>Eukaryota</taxon>
        <taxon>Metazoa</taxon>
        <taxon>Ecdysozoa</taxon>
        <taxon>Nematoda</taxon>
        <taxon>Chromadorea</taxon>
        <taxon>Rhabditida</taxon>
        <taxon>Spirurina</taxon>
        <taxon>Spiruromorpha</taxon>
        <taxon>Filarioidea</taxon>
        <taxon>Onchocercidae</taxon>
        <taxon>Onchocerca</taxon>
    </lineage>
</organism>
<protein>
    <submittedName>
        <fullName evidence="4">G_PROTEIN_RECEP_F1_2 domain-containing protein</fullName>
    </submittedName>
</protein>
<dbReference type="WBParaSite" id="OFLC_0001236401-mRNA-1">
    <property type="protein sequence ID" value="OFLC_0001236401-mRNA-1"/>
    <property type="gene ID" value="OFLC_0001236401"/>
</dbReference>
<reference evidence="4" key="1">
    <citation type="submission" date="2016-06" db="UniProtKB">
        <authorList>
            <consortium name="WormBaseParasite"/>
        </authorList>
    </citation>
    <scope>IDENTIFICATION</scope>
</reference>
<evidence type="ECO:0000313" key="4">
    <source>
        <dbReference type="WBParaSite" id="OFLC_0001236401-mRNA-1"/>
    </source>
</evidence>
<name>A0A183HY01_9BILA</name>
<dbReference type="EMBL" id="UZAJ01039830">
    <property type="protein sequence ID" value="VDP11159.1"/>
    <property type="molecule type" value="Genomic_DNA"/>
</dbReference>
<evidence type="ECO:0000256" key="1">
    <source>
        <dbReference type="SAM" id="Phobius"/>
    </source>
</evidence>
<feature type="transmembrane region" description="Helical" evidence="1">
    <location>
        <begin position="33"/>
        <end position="52"/>
    </location>
</feature>